<dbReference type="Pfam" id="PF12698">
    <property type="entry name" value="ABC2_membrane_3"/>
    <property type="match status" value="1"/>
</dbReference>
<feature type="transmembrane region" description="Helical" evidence="6">
    <location>
        <begin position="22"/>
        <end position="41"/>
    </location>
</feature>
<evidence type="ECO:0000256" key="4">
    <source>
        <dbReference type="ARBA" id="ARBA00022989"/>
    </source>
</evidence>
<dbReference type="AlphaFoldDB" id="A0A1H5CZJ5"/>
<sequence length="387" mass="39477">MSVVGAIAGVELRRFLRDKSNIFFTFIFPLLLVVVIGAQFGGGASNGRVLLTETETSFGQDLQTTLGGADVSVDPSSAGDAAEALARGRADVAIIISPEDVAAYDAGEPVEVEVIQASTNGALTTAQRVQTALNELATTRAQLTALTDAGADPDVAAQAVQTAEQEVPPLEVEVIDVNEISQAFAGATGFDVGAASQVLLFVFMAALAGSGTLIDARRNGVIARTLAAPVGTGSVVAGQALGRWVIAAFQGVYVMAGTTLLFGVTWGSLPVALLVVAVFAAVAAGFAMVIGSLLDNEGAATGLGVGLSLVLAALGGCMFPQELFPDTLRTVSSFTPHGWGYRAFAEVQRHDAGVAEILPHLGVLAAFAAGALLLGSLLLRRSLGRSI</sequence>
<feature type="domain" description="ABC-2 type transporter transmembrane" evidence="7">
    <location>
        <begin position="20"/>
        <end position="376"/>
    </location>
</feature>
<feature type="transmembrane region" description="Helical" evidence="6">
    <location>
        <begin position="194"/>
        <end position="214"/>
    </location>
</feature>
<evidence type="ECO:0000256" key="5">
    <source>
        <dbReference type="ARBA" id="ARBA00023136"/>
    </source>
</evidence>
<protein>
    <submittedName>
        <fullName evidence="8">ABC-2 type transport system permease protein</fullName>
    </submittedName>
</protein>
<dbReference type="Proteomes" id="UP000199220">
    <property type="component" value="Unassembled WGS sequence"/>
</dbReference>
<dbReference type="GO" id="GO:0140359">
    <property type="term" value="F:ABC-type transporter activity"/>
    <property type="evidence" value="ECO:0007669"/>
    <property type="project" value="InterPro"/>
</dbReference>
<keyword evidence="2" id="KW-1003">Cell membrane</keyword>
<dbReference type="OrthoDB" id="4867262at2"/>
<keyword evidence="5 6" id="KW-0472">Membrane</keyword>
<comment type="subcellular location">
    <subcellularLocation>
        <location evidence="1">Cell membrane</location>
        <topology evidence="1">Multi-pass membrane protein</topology>
    </subcellularLocation>
</comment>
<feature type="transmembrane region" description="Helical" evidence="6">
    <location>
        <begin position="272"/>
        <end position="294"/>
    </location>
</feature>
<keyword evidence="3 6" id="KW-0812">Transmembrane</keyword>
<evidence type="ECO:0000256" key="6">
    <source>
        <dbReference type="SAM" id="Phobius"/>
    </source>
</evidence>
<evidence type="ECO:0000256" key="2">
    <source>
        <dbReference type="ARBA" id="ARBA00022475"/>
    </source>
</evidence>
<dbReference type="InterPro" id="IPR051449">
    <property type="entry name" value="ABC-2_transporter_component"/>
</dbReference>
<dbReference type="InterPro" id="IPR013525">
    <property type="entry name" value="ABC2_TM"/>
</dbReference>
<feature type="transmembrane region" description="Helical" evidence="6">
    <location>
        <begin position="244"/>
        <end position="266"/>
    </location>
</feature>
<proteinExistence type="predicted"/>
<feature type="transmembrane region" description="Helical" evidence="6">
    <location>
        <begin position="357"/>
        <end position="379"/>
    </location>
</feature>
<accession>A0A1H5CZJ5</accession>
<dbReference type="RefSeq" id="WP_089771557.1">
    <property type="nucleotide sequence ID" value="NZ_FNTX01000001.1"/>
</dbReference>
<dbReference type="PANTHER" id="PTHR30294">
    <property type="entry name" value="MEMBRANE COMPONENT OF ABC TRANSPORTER YHHJ-RELATED"/>
    <property type="match status" value="1"/>
</dbReference>
<evidence type="ECO:0000256" key="3">
    <source>
        <dbReference type="ARBA" id="ARBA00022692"/>
    </source>
</evidence>
<organism evidence="8 9">
    <name type="scientific">Ruania alba</name>
    <dbReference type="NCBI Taxonomy" id="648782"/>
    <lineage>
        <taxon>Bacteria</taxon>
        <taxon>Bacillati</taxon>
        <taxon>Actinomycetota</taxon>
        <taxon>Actinomycetes</taxon>
        <taxon>Micrococcales</taxon>
        <taxon>Ruaniaceae</taxon>
        <taxon>Ruania</taxon>
    </lineage>
</organism>
<name>A0A1H5CZJ5_9MICO</name>
<keyword evidence="4 6" id="KW-1133">Transmembrane helix</keyword>
<gene>
    <name evidence="8" type="ORF">SAMN04488554_0522</name>
</gene>
<evidence type="ECO:0000259" key="7">
    <source>
        <dbReference type="Pfam" id="PF12698"/>
    </source>
</evidence>
<evidence type="ECO:0000313" key="9">
    <source>
        <dbReference type="Proteomes" id="UP000199220"/>
    </source>
</evidence>
<feature type="transmembrane region" description="Helical" evidence="6">
    <location>
        <begin position="301"/>
        <end position="321"/>
    </location>
</feature>
<evidence type="ECO:0000256" key="1">
    <source>
        <dbReference type="ARBA" id="ARBA00004651"/>
    </source>
</evidence>
<reference evidence="9" key="1">
    <citation type="submission" date="2016-10" db="EMBL/GenBank/DDBJ databases">
        <authorList>
            <person name="Varghese N."/>
            <person name="Submissions S."/>
        </authorList>
    </citation>
    <scope>NUCLEOTIDE SEQUENCE [LARGE SCALE GENOMIC DNA]</scope>
    <source>
        <strain evidence="9">DSM 21368</strain>
    </source>
</reference>
<dbReference type="GO" id="GO:0005886">
    <property type="term" value="C:plasma membrane"/>
    <property type="evidence" value="ECO:0007669"/>
    <property type="project" value="UniProtKB-SubCell"/>
</dbReference>
<evidence type="ECO:0000313" key="8">
    <source>
        <dbReference type="EMBL" id="SED72047.1"/>
    </source>
</evidence>
<dbReference type="PANTHER" id="PTHR30294:SF38">
    <property type="entry name" value="TRANSPORT PERMEASE PROTEIN"/>
    <property type="match status" value="1"/>
</dbReference>
<dbReference type="STRING" id="648782.SAMN04488554_0522"/>
<keyword evidence="9" id="KW-1185">Reference proteome</keyword>
<dbReference type="EMBL" id="FNTX01000001">
    <property type="protein sequence ID" value="SED72047.1"/>
    <property type="molecule type" value="Genomic_DNA"/>
</dbReference>